<keyword evidence="5 8" id="KW-0255">Endonuclease</keyword>
<dbReference type="Proteomes" id="UP000177515">
    <property type="component" value="Chromosome 1"/>
</dbReference>
<keyword evidence="3 8" id="KW-0540">Nuclease</keyword>
<dbReference type="SMART" id="SM00892">
    <property type="entry name" value="Endonuclease_NS"/>
    <property type="match status" value="1"/>
</dbReference>
<evidence type="ECO:0000256" key="2">
    <source>
        <dbReference type="ARBA" id="ARBA00010052"/>
    </source>
</evidence>
<keyword evidence="7" id="KW-0460">Magnesium</keyword>
<evidence type="ECO:0000256" key="7">
    <source>
        <dbReference type="ARBA" id="ARBA00022842"/>
    </source>
</evidence>
<evidence type="ECO:0000259" key="11">
    <source>
        <dbReference type="SMART" id="SM00892"/>
    </source>
</evidence>
<evidence type="ECO:0000259" key="10">
    <source>
        <dbReference type="SMART" id="SM00477"/>
    </source>
</evidence>
<dbReference type="RefSeq" id="WP_071013302.1">
    <property type="nucleotide sequence ID" value="NZ_CP017754.1"/>
</dbReference>
<gene>
    <name evidence="12" type="ORF">BKK80_12685</name>
</gene>
<dbReference type="EMBL" id="CP017754">
    <property type="protein sequence ID" value="AOZ06578.1"/>
    <property type="molecule type" value="Genomic_DNA"/>
</dbReference>
<keyword evidence="9" id="KW-0732">Signal</keyword>
<feature type="signal peptide" evidence="9">
    <location>
        <begin position="1"/>
        <end position="23"/>
    </location>
</feature>
<dbReference type="SMART" id="SM00477">
    <property type="entry name" value="NUC"/>
    <property type="match status" value="1"/>
</dbReference>
<keyword evidence="4 8" id="KW-0479">Metal-binding</keyword>
<dbReference type="InterPro" id="IPR018524">
    <property type="entry name" value="DNA/RNA_endonuclease_AS"/>
</dbReference>
<feature type="chain" id="PRO_5045436529" description="Endonuclease" evidence="9">
    <location>
        <begin position="24"/>
        <end position="247"/>
    </location>
</feature>
<feature type="domain" description="DNA/RNA non-specific endonuclease/pyrophosphatase/phosphodiesterase" evidence="11">
    <location>
        <begin position="54"/>
        <end position="246"/>
    </location>
</feature>
<proteinExistence type="inferred from homology"/>
<reference evidence="12 13" key="1">
    <citation type="submission" date="2016-10" db="EMBL/GenBank/DDBJ databases">
        <title>Complete genome sequences of three Cupriavidus strains isolated from various Malaysian environments.</title>
        <authorList>
            <person name="Abdullah A.A.-A."/>
            <person name="Shafie N.A.H."/>
            <person name="Lau N.S."/>
        </authorList>
    </citation>
    <scope>NUCLEOTIDE SEQUENCE [LARGE SCALE GENOMIC DNA]</scope>
    <source>
        <strain evidence="12 13">USMAA1020</strain>
    </source>
</reference>
<dbReference type="PANTHER" id="PTHR13966:SF5">
    <property type="entry name" value="ENDONUCLEASE G, MITOCHONDRIAL"/>
    <property type="match status" value="1"/>
</dbReference>
<dbReference type="SUPFAM" id="SSF54060">
    <property type="entry name" value="His-Me finger endonucleases"/>
    <property type="match status" value="1"/>
</dbReference>
<protein>
    <recommendedName>
        <fullName evidence="8">Endonuclease</fullName>
        <ecNumber evidence="8">3.1.30.-</ecNumber>
    </recommendedName>
</protein>
<evidence type="ECO:0000256" key="9">
    <source>
        <dbReference type="SAM" id="SignalP"/>
    </source>
</evidence>
<name>A0ABN4TNK3_9BURK</name>
<dbReference type="InterPro" id="IPR020821">
    <property type="entry name" value="ENPP1-3/EXOG-like_nuc-like"/>
</dbReference>
<feature type="domain" description="ENPP1-3/EXOG-like endonuclease/phosphodiesterase" evidence="10">
    <location>
        <begin position="55"/>
        <end position="246"/>
    </location>
</feature>
<dbReference type="PANTHER" id="PTHR13966">
    <property type="entry name" value="ENDONUCLEASE RELATED"/>
    <property type="match status" value="1"/>
</dbReference>
<evidence type="ECO:0000256" key="5">
    <source>
        <dbReference type="ARBA" id="ARBA00022759"/>
    </source>
</evidence>
<dbReference type="Pfam" id="PF01223">
    <property type="entry name" value="Endonuclease_NS"/>
    <property type="match status" value="1"/>
</dbReference>
<dbReference type="InterPro" id="IPR001604">
    <property type="entry name" value="Endo_G_ENPP1-like_dom"/>
</dbReference>
<accession>A0ABN4TNK3</accession>
<dbReference type="InterPro" id="IPR040255">
    <property type="entry name" value="Non-specific_endonuclease"/>
</dbReference>
<keyword evidence="6 8" id="KW-0378">Hydrolase</keyword>
<evidence type="ECO:0000313" key="13">
    <source>
        <dbReference type="Proteomes" id="UP000177515"/>
    </source>
</evidence>
<dbReference type="InterPro" id="IPR044925">
    <property type="entry name" value="His-Me_finger_sf"/>
</dbReference>
<dbReference type="PROSITE" id="PS01070">
    <property type="entry name" value="NUCLEASE_NON_SPEC"/>
    <property type="match status" value="1"/>
</dbReference>
<dbReference type="InterPro" id="IPR044929">
    <property type="entry name" value="DNA/RNA_non-sp_Endonuclease_sf"/>
</dbReference>
<evidence type="ECO:0000256" key="4">
    <source>
        <dbReference type="ARBA" id="ARBA00022723"/>
    </source>
</evidence>
<dbReference type="GO" id="GO:0004519">
    <property type="term" value="F:endonuclease activity"/>
    <property type="evidence" value="ECO:0007669"/>
    <property type="project" value="UniProtKB-KW"/>
</dbReference>
<dbReference type="EC" id="3.1.30.-" evidence="8"/>
<evidence type="ECO:0000256" key="6">
    <source>
        <dbReference type="ARBA" id="ARBA00022801"/>
    </source>
</evidence>
<evidence type="ECO:0000313" key="12">
    <source>
        <dbReference type="EMBL" id="AOZ06578.1"/>
    </source>
</evidence>
<sequence length="247" mass="27258">MHRIFRLAASTALFLGITTAAHAAADFAGCQQFFAQGAVPQLHKAQNLKPRALCFDSFAILHSGTTKTPVYVAERINAAQVEDAQDEQRTNRFFADARLPRAERAELDDYKGSGYDRGHMAPAGDMPSATAMAQSFSLANMVPQAPQNNRRSWAGIEQATRKYARRAKGDIYVITGPVYGSTPSTIGPGQVWVPQYLFKLVYDPSNHRAWAHWIENTDSARAGRPISYQELVKRTGIEFLPGVTLTE</sequence>
<comment type="cofactor">
    <cofactor evidence="1 8">
        <name>Mg(2+)</name>
        <dbReference type="ChEBI" id="CHEBI:18420"/>
    </cofactor>
</comment>
<organism evidence="12 13">
    <name type="scientific">Cupriavidus malaysiensis</name>
    <dbReference type="NCBI Taxonomy" id="367825"/>
    <lineage>
        <taxon>Bacteria</taxon>
        <taxon>Pseudomonadati</taxon>
        <taxon>Pseudomonadota</taxon>
        <taxon>Betaproteobacteria</taxon>
        <taxon>Burkholderiales</taxon>
        <taxon>Burkholderiaceae</taxon>
        <taxon>Cupriavidus</taxon>
    </lineage>
</organism>
<evidence type="ECO:0000256" key="8">
    <source>
        <dbReference type="RuleBase" id="RU366055"/>
    </source>
</evidence>
<evidence type="ECO:0000256" key="1">
    <source>
        <dbReference type="ARBA" id="ARBA00001946"/>
    </source>
</evidence>
<keyword evidence="13" id="KW-1185">Reference proteome</keyword>
<dbReference type="Gene3D" id="3.40.570.10">
    <property type="entry name" value="Extracellular Endonuclease, subunit A"/>
    <property type="match status" value="1"/>
</dbReference>
<evidence type="ECO:0000256" key="3">
    <source>
        <dbReference type="ARBA" id="ARBA00022722"/>
    </source>
</evidence>
<comment type="similarity">
    <text evidence="2 8">Belongs to the DNA/RNA non-specific endonuclease family.</text>
</comment>